<name>A0ABW9BF25_9BURK</name>
<keyword evidence="10" id="KW-1185">Reference proteome</keyword>
<keyword evidence="1" id="KW-0488">Methylation</keyword>
<sequence length="582" mass="61134">MNIGNMKLGTKLISAFIMVSVVSAIVSVIGVRSMGQINANADMSYRLDLVGLNRIQQANADVLRVGTYLRNAILAATAEQRTASLAQAEKALASAREHLDQAEPLVYTEKGKATFSELDQNWHDYIDAFNQMKGRINAAGLQDQAALTAYLLGEYHEKGFKTLVLMGKLVDGKQSDAQTTAGSNDQVYEQGRNLMLVLVALSVLIGAGIGVWLARSLTRQLGGEPATAASLARSVAAGDLSVSIDLRRGDTHSLMASLKAMRDALSRVVAEVRENAEGVATASAQIAQGNLDLSSRTEEQAASLEETASSIEELTATVRHNTDNAKQAATLATTASGIAQQGGEVVGRVVDTMRDISGSSAKMSEIIGVIEGIAFQTNILALNAAVEAARAGEQGRGFAVVAGEVRALAQRSASAAKEIKDLIADSVSRVEMGSTLVEQAGGTIHEIVASVKRVTDIVGEISSASQEQSTGIEQVNQAVNQMDQVTQQNAALVEEASAAAQSMAQQAQGLRAAVAFFKVDDRQVSVSPTNVLSKQAQRPPSRIHTSSFPANSTKPAAMPRLAAGGSTAVTTNTAEAADWQTF</sequence>
<feature type="transmembrane region" description="Helical" evidence="6">
    <location>
        <begin position="12"/>
        <end position="31"/>
    </location>
</feature>
<proteinExistence type="inferred from homology"/>
<keyword evidence="4" id="KW-0175">Coiled coil</keyword>
<evidence type="ECO:0000259" key="7">
    <source>
        <dbReference type="PROSITE" id="PS50111"/>
    </source>
</evidence>
<evidence type="ECO:0000313" key="10">
    <source>
        <dbReference type="Proteomes" id="UP001629274"/>
    </source>
</evidence>
<evidence type="ECO:0000259" key="8">
    <source>
        <dbReference type="PROSITE" id="PS50885"/>
    </source>
</evidence>
<feature type="coiled-coil region" evidence="4">
    <location>
        <begin position="255"/>
        <end position="314"/>
    </location>
</feature>
<accession>A0ABW9BF25</accession>
<comment type="caution">
    <text evidence="9">The sequence shown here is derived from an EMBL/GenBank/DDBJ whole genome shotgun (WGS) entry which is preliminary data.</text>
</comment>
<keyword evidence="3" id="KW-0807">Transducer</keyword>
<protein>
    <submittedName>
        <fullName evidence="9">Methyl-accepting chemotaxis protein</fullName>
    </submittedName>
</protein>
<dbReference type="PANTHER" id="PTHR43531">
    <property type="entry name" value="PROTEIN ICFG"/>
    <property type="match status" value="1"/>
</dbReference>
<organism evidence="9 10">
    <name type="scientific">Paraburkholderia phytofirmans</name>
    <dbReference type="NCBI Taxonomy" id="261302"/>
    <lineage>
        <taxon>Bacteria</taxon>
        <taxon>Pseudomonadati</taxon>
        <taxon>Pseudomonadota</taxon>
        <taxon>Betaproteobacteria</taxon>
        <taxon>Burkholderiales</taxon>
        <taxon>Burkholderiaceae</taxon>
        <taxon>Paraburkholderia</taxon>
    </lineage>
</organism>
<dbReference type="PROSITE" id="PS50111">
    <property type="entry name" value="CHEMOTAXIS_TRANSDUC_2"/>
    <property type="match status" value="1"/>
</dbReference>
<comment type="similarity">
    <text evidence="2">Belongs to the methyl-accepting chemotaxis (MCP) protein family.</text>
</comment>
<dbReference type="PRINTS" id="PR00260">
    <property type="entry name" value="CHEMTRNSDUCR"/>
</dbReference>
<feature type="compositionally biased region" description="Polar residues" evidence="5">
    <location>
        <begin position="527"/>
        <end position="554"/>
    </location>
</feature>
<dbReference type="Proteomes" id="UP001629274">
    <property type="component" value="Unassembled WGS sequence"/>
</dbReference>
<dbReference type="PROSITE" id="PS50885">
    <property type="entry name" value="HAMP"/>
    <property type="match status" value="1"/>
</dbReference>
<dbReference type="CDD" id="cd11386">
    <property type="entry name" value="MCP_signal"/>
    <property type="match status" value="1"/>
</dbReference>
<keyword evidence="6" id="KW-0812">Transmembrane</keyword>
<dbReference type="Pfam" id="PF00015">
    <property type="entry name" value="MCPsignal"/>
    <property type="match status" value="1"/>
</dbReference>
<evidence type="ECO:0000256" key="5">
    <source>
        <dbReference type="SAM" id="MobiDB-lite"/>
    </source>
</evidence>
<feature type="domain" description="HAMP" evidence="8">
    <location>
        <begin position="232"/>
        <end position="270"/>
    </location>
</feature>
<evidence type="ECO:0000313" key="9">
    <source>
        <dbReference type="EMBL" id="MFM0239171.1"/>
    </source>
</evidence>
<gene>
    <name evidence="9" type="ORF">PQR03_13605</name>
</gene>
<dbReference type="InterPro" id="IPR003660">
    <property type="entry name" value="HAMP_dom"/>
</dbReference>
<dbReference type="RefSeq" id="WP_408259396.1">
    <property type="nucleotide sequence ID" value="NZ_JAQQCK010000002.1"/>
</dbReference>
<dbReference type="Gene3D" id="1.10.287.950">
    <property type="entry name" value="Methyl-accepting chemotaxis protein"/>
    <property type="match status" value="1"/>
</dbReference>
<dbReference type="InterPro" id="IPR024478">
    <property type="entry name" value="HlyB_4HB_MCP"/>
</dbReference>
<evidence type="ECO:0000256" key="1">
    <source>
        <dbReference type="ARBA" id="ARBA00022481"/>
    </source>
</evidence>
<evidence type="ECO:0000256" key="2">
    <source>
        <dbReference type="ARBA" id="ARBA00029447"/>
    </source>
</evidence>
<dbReference type="SMART" id="SM00283">
    <property type="entry name" value="MA"/>
    <property type="match status" value="1"/>
</dbReference>
<dbReference type="InterPro" id="IPR004089">
    <property type="entry name" value="MCPsignal_dom"/>
</dbReference>
<dbReference type="EMBL" id="JAQQDR010000004">
    <property type="protein sequence ID" value="MFM0239171.1"/>
    <property type="molecule type" value="Genomic_DNA"/>
</dbReference>
<reference evidence="9 10" key="1">
    <citation type="journal article" date="2024" name="Chem. Sci.">
        <title>Discovery of megapolipeptins by genome mining of a Burkholderiales bacteria collection.</title>
        <authorList>
            <person name="Paulo B.S."/>
            <person name="Recchia M.J.J."/>
            <person name="Lee S."/>
            <person name="Fergusson C.H."/>
            <person name="Romanowski S.B."/>
            <person name="Hernandez A."/>
            <person name="Krull N."/>
            <person name="Liu D.Y."/>
            <person name="Cavanagh H."/>
            <person name="Bos A."/>
            <person name="Gray C.A."/>
            <person name="Murphy B.T."/>
            <person name="Linington R.G."/>
            <person name="Eustaquio A.S."/>
        </authorList>
    </citation>
    <scope>NUCLEOTIDE SEQUENCE [LARGE SCALE GENOMIC DNA]</scope>
    <source>
        <strain evidence="9 10">RL17-351-BIE-A</strain>
    </source>
</reference>
<feature type="domain" description="Methyl-accepting transducer" evidence="7">
    <location>
        <begin position="275"/>
        <end position="504"/>
    </location>
</feature>
<feature type="coiled-coil region" evidence="4">
    <location>
        <begin position="475"/>
        <end position="513"/>
    </location>
</feature>
<feature type="region of interest" description="Disordered" evidence="5">
    <location>
        <begin position="527"/>
        <end position="557"/>
    </location>
</feature>
<dbReference type="Pfam" id="PF12729">
    <property type="entry name" value="4HB_MCP_1"/>
    <property type="match status" value="1"/>
</dbReference>
<evidence type="ECO:0000256" key="3">
    <source>
        <dbReference type="PROSITE-ProRule" id="PRU00284"/>
    </source>
</evidence>
<dbReference type="PANTHER" id="PTHR43531:SF14">
    <property type="entry name" value="METHYL-ACCEPTING CHEMOTAXIS PROTEIN I-RELATED"/>
    <property type="match status" value="1"/>
</dbReference>
<dbReference type="SUPFAM" id="SSF58104">
    <property type="entry name" value="Methyl-accepting chemotaxis protein (MCP) signaling domain"/>
    <property type="match status" value="1"/>
</dbReference>
<evidence type="ECO:0000256" key="4">
    <source>
        <dbReference type="SAM" id="Coils"/>
    </source>
</evidence>
<feature type="transmembrane region" description="Helical" evidence="6">
    <location>
        <begin position="194"/>
        <end position="214"/>
    </location>
</feature>
<keyword evidence="6" id="KW-0472">Membrane</keyword>
<dbReference type="InterPro" id="IPR004090">
    <property type="entry name" value="Chemotax_Me-accpt_rcpt"/>
</dbReference>
<dbReference type="InterPro" id="IPR051310">
    <property type="entry name" value="MCP_chemotaxis"/>
</dbReference>
<keyword evidence="6" id="KW-1133">Transmembrane helix</keyword>
<evidence type="ECO:0000256" key="6">
    <source>
        <dbReference type="SAM" id="Phobius"/>
    </source>
</evidence>